<evidence type="ECO:0000256" key="4">
    <source>
        <dbReference type="ARBA" id="ARBA00022692"/>
    </source>
</evidence>
<evidence type="ECO:0000313" key="10">
    <source>
        <dbReference type="EMBL" id="MFC3121029.1"/>
    </source>
</evidence>
<dbReference type="InterPro" id="IPR008969">
    <property type="entry name" value="CarboxyPept-like_regulatory"/>
</dbReference>
<evidence type="ECO:0000256" key="5">
    <source>
        <dbReference type="ARBA" id="ARBA00023136"/>
    </source>
</evidence>
<protein>
    <submittedName>
        <fullName evidence="10">TonB-dependent receptor domain-containing protein</fullName>
    </submittedName>
</protein>
<evidence type="ECO:0000313" key="11">
    <source>
        <dbReference type="Proteomes" id="UP001595478"/>
    </source>
</evidence>
<dbReference type="Proteomes" id="UP001595478">
    <property type="component" value="Unassembled WGS sequence"/>
</dbReference>
<dbReference type="InterPro" id="IPR039426">
    <property type="entry name" value="TonB-dep_rcpt-like"/>
</dbReference>
<dbReference type="InterPro" id="IPR036942">
    <property type="entry name" value="Beta-barrel_TonB_sf"/>
</dbReference>
<dbReference type="Gene3D" id="2.60.40.1120">
    <property type="entry name" value="Carboxypeptidase-like, regulatory domain"/>
    <property type="match status" value="1"/>
</dbReference>
<comment type="subcellular location">
    <subcellularLocation>
        <location evidence="1">Cell outer membrane</location>
        <topology evidence="1">Multi-pass membrane protein</topology>
    </subcellularLocation>
</comment>
<evidence type="ECO:0000256" key="3">
    <source>
        <dbReference type="ARBA" id="ARBA00022452"/>
    </source>
</evidence>
<feature type="chain" id="PRO_5045258561" evidence="7">
    <location>
        <begin position="27"/>
        <end position="1085"/>
    </location>
</feature>
<evidence type="ECO:0000259" key="9">
    <source>
        <dbReference type="Pfam" id="PF25183"/>
    </source>
</evidence>
<dbReference type="Pfam" id="PF07715">
    <property type="entry name" value="Plug"/>
    <property type="match status" value="1"/>
</dbReference>
<dbReference type="RefSeq" id="WP_376919166.1">
    <property type="nucleotide sequence ID" value="NZ_JBHRSW010000006.1"/>
</dbReference>
<dbReference type="EMBL" id="JBHRSW010000006">
    <property type="protein sequence ID" value="MFC3121029.1"/>
    <property type="molecule type" value="Genomic_DNA"/>
</dbReference>
<evidence type="ECO:0000256" key="7">
    <source>
        <dbReference type="SAM" id="SignalP"/>
    </source>
</evidence>
<feature type="domain" description="TonB-dependent receptor plug" evidence="8">
    <location>
        <begin position="155"/>
        <end position="241"/>
    </location>
</feature>
<dbReference type="InterPro" id="IPR012910">
    <property type="entry name" value="Plug_dom"/>
</dbReference>
<evidence type="ECO:0000256" key="6">
    <source>
        <dbReference type="ARBA" id="ARBA00023237"/>
    </source>
</evidence>
<keyword evidence="5" id="KW-0472">Membrane</keyword>
<dbReference type="SUPFAM" id="SSF56935">
    <property type="entry name" value="Porins"/>
    <property type="match status" value="1"/>
</dbReference>
<gene>
    <name evidence="10" type="ORF">ACFOHL_05320</name>
</gene>
<dbReference type="Gene3D" id="2.40.170.20">
    <property type="entry name" value="TonB-dependent receptor, beta-barrel domain"/>
    <property type="match status" value="1"/>
</dbReference>
<feature type="signal peptide" evidence="7">
    <location>
        <begin position="1"/>
        <end position="26"/>
    </location>
</feature>
<sequence length="1085" mass="119376">MRSMTKFSKIAVAVALSVGLSTAAMAQSTTSSIRGNVASEAGTTYPNATITIIHTPSGTASTVTSNANGSFSARGLRVGGPYTIVVTGDGFQPVQLDDIYLSLDQTFALPVTVQTGSETEIISVIGSATATAGFSNDGLSTSLGLEALNEVASIDRDITDAAAQNPFASVSFVNGEKALRIAGANNRFNSLTIDGVALNDRFGLNDNGFPTQRSPISFDAIESLSILTAPFDVEYNGFTGGTVNAVTKSGTNEFHGSVSYFTTDDSLKGDKNGDDDFDLTFEEETFVGTLGGPIIKDKLFFFVAYDKYEETAPLNRGPVGSGALNIEDDITLDDVAEVRAIVSDVWGFDIGGFEKTPAEDEKIIANIDWNINEDHRAKFTYLLTDGNTIVEQNGNNFTLSDNVLGASSTWYNRSERVESYIAHVFSDWTSDFSTQFKIGSTSQKTGQNSLNGAEFPNFGVFLREVDGDENYLSIGPDRFRHGNELSQDFLTLKFLAEYTVGDHIFKAGYEREEVDVNNLFAQNSEGSYRFDSIDDLRNASASALLYSNAITNNENDLRAIWGFNTNSLYIQDSWDFNPYLTFDFGLRYDWFESEGAIRENQNFVNRYGYTNTTDVDGLDLVLPRFSFEWLATDDLTVRGGVGRFSGGSPAVWISNSYSNDGVISDSIDDFGSGQTYNVPTVADPETGQYIPADILSRLASEAPDGSVNALRPDFEIPTTWKFSLGAAYYVDLPVLGDGWVFSADYLLNKIENATYWFDQRCVDPVAGITAPDGRPVYDCAGAPEAIVIGSFDDGGDGHLIALSASNEWETDYGEFDMFLSYTNSDVEDIGYGTEATATSNYSDFAAFDRQQPSLGTSNFQTEHLLKFRFNWSKQIFGSKETKFSLFATRQTGQPYSYTFDENNNCVLEFENGVFGGQDSRGRQGRCARESRHDNAGHLFYVPSGPNDPLFSPNSFGGDAAEQQAFFDYINNSELAQYAGSIAPRNGDNSQWTTLVNVRFLQELPAFHEDHKLVVTLDIENLGNLLNDDWGRFERTRADFDRNVASARIENGQYNYLNLNNQDRIEGLELLEQSVWQIQFGIKYEF</sequence>
<dbReference type="PANTHER" id="PTHR30069:SF46">
    <property type="entry name" value="OAR PROTEIN"/>
    <property type="match status" value="1"/>
</dbReference>
<keyword evidence="3" id="KW-1134">Transmembrane beta strand</keyword>
<dbReference type="Pfam" id="PF25183">
    <property type="entry name" value="OMP_b-brl_4"/>
    <property type="match status" value="2"/>
</dbReference>
<dbReference type="Gene3D" id="2.170.130.10">
    <property type="entry name" value="TonB-dependent receptor, plug domain"/>
    <property type="match status" value="1"/>
</dbReference>
<evidence type="ECO:0000256" key="1">
    <source>
        <dbReference type="ARBA" id="ARBA00004571"/>
    </source>
</evidence>
<accession>A0ABV7FNV1</accession>
<comment type="caution">
    <text evidence="10">The sequence shown here is derived from an EMBL/GenBank/DDBJ whole genome shotgun (WGS) entry which is preliminary data.</text>
</comment>
<dbReference type="PANTHER" id="PTHR30069">
    <property type="entry name" value="TONB-DEPENDENT OUTER MEMBRANE RECEPTOR"/>
    <property type="match status" value="1"/>
</dbReference>
<proteinExistence type="predicted"/>
<dbReference type="Pfam" id="PF13620">
    <property type="entry name" value="CarboxypepD_reg"/>
    <property type="match status" value="1"/>
</dbReference>
<evidence type="ECO:0000259" key="8">
    <source>
        <dbReference type="Pfam" id="PF07715"/>
    </source>
</evidence>
<feature type="domain" description="TonB-dependent transporter Oar-like beta-barrel" evidence="9">
    <location>
        <begin position="246"/>
        <end position="312"/>
    </location>
</feature>
<organism evidence="10 11">
    <name type="scientific">Agaribacter flavus</name>
    <dbReference type="NCBI Taxonomy" id="1902781"/>
    <lineage>
        <taxon>Bacteria</taxon>
        <taxon>Pseudomonadati</taxon>
        <taxon>Pseudomonadota</taxon>
        <taxon>Gammaproteobacteria</taxon>
        <taxon>Alteromonadales</taxon>
        <taxon>Alteromonadaceae</taxon>
        <taxon>Agaribacter</taxon>
    </lineage>
</organism>
<name>A0ABV7FNV1_9ALTE</name>
<dbReference type="InterPro" id="IPR037066">
    <property type="entry name" value="Plug_dom_sf"/>
</dbReference>
<keyword evidence="6" id="KW-0998">Cell outer membrane</keyword>
<dbReference type="InterPro" id="IPR057601">
    <property type="entry name" value="Oar-like_b-barrel"/>
</dbReference>
<keyword evidence="7" id="KW-0732">Signal</keyword>
<keyword evidence="4" id="KW-0812">Transmembrane</keyword>
<keyword evidence="11" id="KW-1185">Reference proteome</keyword>
<keyword evidence="10" id="KW-0675">Receptor</keyword>
<reference evidence="11" key="1">
    <citation type="journal article" date="2019" name="Int. J. Syst. Evol. Microbiol.">
        <title>The Global Catalogue of Microorganisms (GCM) 10K type strain sequencing project: providing services to taxonomists for standard genome sequencing and annotation.</title>
        <authorList>
            <consortium name="The Broad Institute Genomics Platform"/>
            <consortium name="The Broad Institute Genome Sequencing Center for Infectious Disease"/>
            <person name="Wu L."/>
            <person name="Ma J."/>
        </authorList>
    </citation>
    <scope>NUCLEOTIDE SEQUENCE [LARGE SCALE GENOMIC DNA]</scope>
    <source>
        <strain evidence="11">KCTC 52473</strain>
    </source>
</reference>
<feature type="domain" description="TonB-dependent transporter Oar-like beta-barrel" evidence="9">
    <location>
        <begin position="357"/>
        <end position="902"/>
    </location>
</feature>
<dbReference type="SUPFAM" id="SSF49464">
    <property type="entry name" value="Carboxypeptidase regulatory domain-like"/>
    <property type="match status" value="1"/>
</dbReference>
<keyword evidence="2" id="KW-0813">Transport</keyword>
<evidence type="ECO:0000256" key="2">
    <source>
        <dbReference type="ARBA" id="ARBA00022448"/>
    </source>
</evidence>